<keyword evidence="3" id="KW-1185">Reference proteome</keyword>
<protein>
    <submittedName>
        <fullName evidence="2">Uncharacterized protein</fullName>
    </submittedName>
</protein>
<reference evidence="2 3" key="1">
    <citation type="journal article" date="2018" name="MBio">
        <title>Comparative Genomics Reveals the Core Gene Toolbox for the Fungus-Insect Symbiosis.</title>
        <authorList>
            <person name="Wang Y."/>
            <person name="Stata M."/>
            <person name="Wang W."/>
            <person name="Stajich J.E."/>
            <person name="White M.M."/>
            <person name="Moncalvo J.M."/>
        </authorList>
    </citation>
    <scope>NUCLEOTIDE SEQUENCE [LARGE SCALE GENOMIC DNA]</scope>
    <source>
        <strain evidence="2 3">SWE-8-4</strain>
    </source>
</reference>
<dbReference type="Proteomes" id="UP000245383">
    <property type="component" value="Unassembled WGS sequence"/>
</dbReference>
<comment type="caution">
    <text evidence="2">The sequence shown here is derived from an EMBL/GenBank/DDBJ whole genome shotgun (WGS) entry which is preliminary data.</text>
</comment>
<feature type="compositionally biased region" description="Polar residues" evidence="1">
    <location>
        <begin position="107"/>
        <end position="117"/>
    </location>
</feature>
<accession>A0A2T9YHP0</accession>
<feature type="compositionally biased region" description="Basic and acidic residues" evidence="1">
    <location>
        <begin position="152"/>
        <end position="168"/>
    </location>
</feature>
<dbReference type="EMBL" id="MBFR01000182">
    <property type="protein sequence ID" value="PVU91866.1"/>
    <property type="molecule type" value="Genomic_DNA"/>
</dbReference>
<evidence type="ECO:0000313" key="2">
    <source>
        <dbReference type="EMBL" id="PVU91866.1"/>
    </source>
</evidence>
<proteinExistence type="predicted"/>
<organism evidence="2 3">
    <name type="scientific">Smittium simulii</name>
    <dbReference type="NCBI Taxonomy" id="133385"/>
    <lineage>
        <taxon>Eukaryota</taxon>
        <taxon>Fungi</taxon>
        <taxon>Fungi incertae sedis</taxon>
        <taxon>Zoopagomycota</taxon>
        <taxon>Kickxellomycotina</taxon>
        <taxon>Harpellomycetes</taxon>
        <taxon>Harpellales</taxon>
        <taxon>Legeriomycetaceae</taxon>
        <taxon>Smittium</taxon>
    </lineage>
</organism>
<name>A0A2T9YHP0_9FUNG</name>
<dbReference type="STRING" id="133385.A0A2T9YHP0"/>
<feature type="compositionally biased region" description="Basic and acidic residues" evidence="1">
    <location>
        <begin position="34"/>
        <end position="80"/>
    </location>
</feature>
<gene>
    <name evidence="2" type="ORF">BB561_004162</name>
</gene>
<feature type="region of interest" description="Disordered" evidence="1">
    <location>
        <begin position="1"/>
        <end position="122"/>
    </location>
</feature>
<feature type="region of interest" description="Disordered" evidence="1">
    <location>
        <begin position="152"/>
        <end position="174"/>
    </location>
</feature>
<dbReference type="OrthoDB" id="5599619at2759"/>
<sequence>MEITVDTRRESNDKDYGKSRSKHRDRYSKSPVNRSDRAEFHYNEKHKFSRENKVNSGDFSDKDITKVRHMSSRDREYYRDNHRKAYNSSHNRNSDYKRTSRSRSPQRKSYSITSVKNQLEDSEKARKAKLLELMAQDAKKVNEHRKQYVNEIRSKEKEEEMELNEERIKHSKQGTTTSYLQNIADSAYGQLSTISLEDRLRRNRAFISKELASGE</sequence>
<evidence type="ECO:0000313" key="3">
    <source>
        <dbReference type="Proteomes" id="UP000245383"/>
    </source>
</evidence>
<dbReference type="AlphaFoldDB" id="A0A2T9YHP0"/>
<evidence type="ECO:0000256" key="1">
    <source>
        <dbReference type="SAM" id="MobiDB-lite"/>
    </source>
</evidence>
<feature type="compositionally biased region" description="Basic and acidic residues" evidence="1">
    <location>
        <begin position="1"/>
        <end position="18"/>
    </location>
</feature>